<dbReference type="InterPro" id="IPR003593">
    <property type="entry name" value="AAA+_ATPase"/>
</dbReference>
<dbReference type="PROSITE" id="PS00211">
    <property type="entry name" value="ABC_TRANSPORTER_1"/>
    <property type="match status" value="1"/>
</dbReference>
<feature type="domain" description="ABC transporter" evidence="5">
    <location>
        <begin position="4"/>
        <end position="231"/>
    </location>
</feature>
<sequence>MGMIDAAGITWRAGRATLLDDVCVEAGEGELVAIVGPNGAGKSSLLAVLAGDVRPDRGSVTIAGAALRGLRPAALARLRAVLPQKVTLAFPFTVAQVVEMGQYGRPYDERTQREVMDATEVAHLAHRAFPTLSGGEQARVSLARVLAQGAPVLLLDEPTAPLDLRHQEQVMGLVRQRARLGDTVVVVLHDLNLAAAYADRIVVMREGRVAADGAPGDVLDAGLLSEVYACPIEVRDNLVLPVRHCDFFPEVRLPLGGPSRTSSSAPAG</sequence>
<proteinExistence type="predicted"/>
<dbReference type="GO" id="GO:0005524">
    <property type="term" value="F:ATP binding"/>
    <property type="evidence" value="ECO:0007669"/>
    <property type="project" value="UniProtKB-KW"/>
</dbReference>
<dbReference type="NCBIfam" id="NF010068">
    <property type="entry name" value="PRK13548.1"/>
    <property type="match status" value="1"/>
</dbReference>
<dbReference type="EMBL" id="JACDUR010000004">
    <property type="protein sequence ID" value="MBA2892467.1"/>
    <property type="molecule type" value="Genomic_DNA"/>
</dbReference>
<dbReference type="InterPro" id="IPR003439">
    <property type="entry name" value="ABC_transporter-like_ATP-bd"/>
</dbReference>
<dbReference type="PANTHER" id="PTHR42794:SF1">
    <property type="entry name" value="HEMIN IMPORT ATP-BINDING PROTEIN HMUV"/>
    <property type="match status" value="1"/>
</dbReference>
<dbReference type="AlphaFoldDB" id="A0A7W0CJP9"/>
<dbReference type="RefSeq" id="WP_181611238.1">
    <property type="nucleotide sequence ID" value="NZ_JACDUR010000004.1"/>
</dbReference>
<dbReference type="Proteomes" id="UP000530928">
    <property type="component" value="Unassembled WGS sequence"/>
</dbReference>
<evidence type="ECO:0000256" key="2">
    <source>
        <dbReference type="ARBA" id="ARBA00022741"/>
    </source>
</evidence>
<evidence type="ECO:0000256" key="1">
    <source>
        <dbReference type="ARBA" id="ARBA00022448"/>
    </source>
</evidence>
<comment type="caution">
    <text evidence="6">The sequence shown here is derived from an EMBL/GenBank/DDBJ whole genome shotgun (WGS) entry which is preliminary data.</text>
</comment>
<accession>A0A7W0CJP9</accession>
<keyword evidence="1" id="KW-0813">Transport</keyword>
<reference evidence="6 7" key="1">
    <citation type="submission" date="2020-07" db="EMBL/GenBank/DDBJ databases">
        <title>Genomic Encyclopedia of Type Strains, Phase IV (KMG-IV): sequencing the most valuable type-strain genomes for metagenomic binning, comparative biology and taxonomic classification.</title>
        <authorList>
            <person name="Goeker M."/>
        </authorList>
    </citation>
    <scope>NUCLEOTIDE SEQUENCE [LARGE SCALE GENOMIC DNA]</scope>
    <source>
        <strain evidence="6 7">DSM 45533</strain>
    </source>
</reference>
<gene>
    <name evidence="6" type="ORF">HNR30_003821</name>
</gene>
<dbReference type="CDD" id="cd03214">
    <property type="entry name" value="ABC_Iron-Siderophores_B12_Hemin"/>
    <property type="match status" value="1"/>
</dbReference>
<dbReference type="InterPro" id="IPR017871">
    <property type="entry name" value="ABC_transporter-like_CS"/>
</dbReference>
<keyword evidence="4" id="KW-1278">Translocase</keyword>
<organism evidence="6 7">
    <name type="scientific">Nonomuraea soli</name>
    <dbReference type="NCBI Taxonomy" id="1032476"/>
    <lineage>
        <taxon>Bacteria</taxon>
        <taxon>Bacillati</taxon>
        <taxon>Actinomycetota</taxon>
        <taxon>Actinomycetes</taxon>
        <taxon>Streptosporangiales</taxon>
        <taxon>Streptosporangiaceae</taxon>
        <taxon>Nonomuraea</taxon>
    </lineage>
</organism>
<dbReference type="SMART" id="SM00382">
    <property type="entry name" value="AAA"/>
    <property type="match status" value="1"/>
</dbReference>
<evidence type="ECO:0000313" key="7">
    <source>
        <dbReference type="Proteomes" id="UP000530928"/>
    </source>
</evidence>
<keyword evidence="7" id="KW-1185">Reference proteome</keyword>
<dbReference type="PANTHER" id="PTHR42794">
    <property type="entry name" value="HEMIN IMPORT ATP-BINDING PROTEIN HMUV"/>
    <property type="match status" value="1"/>
</dbReference>
<dbReference type="GO" id="GO:0016887">
    <property type="term" value="F:ATP hydrolysis activity"/>
    <property type="evidence" value="ECO:0007669"/>
    <property type="project" value="InterPro"/>
</dbReference>
<dbReference type="Pfam" id="PF00005">
    <property type="entry name" value="ABC_tran"/>
    <property type="match status" value="1"/>
</dbReference>
<name>A0A7W0CJP9_9ACTN</name>
<evidence type="ECO:0000256" key="4">
    <source>
        <dbReference type="ARBA" id="ARBA00022967"/>
    </source>
</evidence>
<keyword evidence="3 6" id="KW-0067">ATP-binding</keyword>
<dbReference type="InterPro" id="IPR027417">
    <property type="entry name" value="P-loop_NTPase"/>
</dbReference>
<dbReference type="PROSITE" id="PS50893">
    <property type="entry name" value="ABC_TRANSPORTER_2"/>
    <property type="match status" value="1"/>
</dbReference>
<dbReference type="Gene3D" id="3.40.50.300">
    <property type="entry name" value="P-loop containing nucleotide triphosphate hydrolases"/>
    <property type="match status" value="1"/>
</dbReference>
<keyword evidence="2" id="KW-0547">Nucleotide-binding</keyword>
<dbReference type="SUPFAM" id="SSF52540">
    <property type="entry name" value="P-loop containing nucleoside triphosphate hydrolases"/>
    <property type="match status" value="1"/>
</dbReference>
<evidence type="ECO:0000259" key="5">
    <source>
        <dbReference type="PROSITE" id="PS50893"/>
    </source>
</evidence>
<evidence type="ECO:0000313" key="6">
    <source>
        <dbReference type="EMBL" id="MBA2892467.1"/>
    </source>
</evidence>
<evidence type="ECO:0000256" key="3">
    <source>
        <dbReference type="ARBA" id="ARBA00022840"/>
    </source>
</evidence>
<protein>
    <submittedName>
        <fullName evidence="6">Iron complex transport system ATP-binding protein</fullName>
    </submittedName>
</protein>